<comment type="similarity">
    <text evidence="5">Belongs to the isocitrate and isopropylmalate dehydrogenases family. LeuB type 1 subfamily.</text>
</comment>
<evidence type="ECO:0000256" key="14">
    <source>
        <dbReference type="ARBA" id="ARBA00023027"/>
    </source>
</evidence>
<evidence type="ECO:0000256" key="11">
    <source>
        <dbReference type="ARBA" id="ARBA00022723"/>
    </source>
</evidence>
<comment type="caution">
    <text evidence="19">The sequence shown here is derived from an EMBL/GenBank/DDBJ whole genome shotgun (WGS) entry which is preliminary data.</text>
</comment>
<dbReference type="PANTHER" id="PTHR42979:SF1">
    <property type="entry name" value="3-ISOPROPYLMALATE DEHYDROGENASE"/>
    <property type="match status" value="1"/>
</dbReference>
<dbReference type="PROSITE" id="PS00470">
    <property type="entry name" value="IDH_IMDH"/>
    <property type="match status" value="1"/>
</dbReference>
<evidence type="ECO:0000256" key="7">
    <source>
        <dbReference type="ARBA" id="ARBA00013101"/>
    </source>
</evidence>
<keyword evidence="15" id="KW-0100">Branched-chain amino acid biosynthesis</keyword>
<gene>
    <name evidence="19" type="ORF">HNO84_20535</name>
</gene>
<dbReference type="Proteomes" id="UP000536746">
    <property type="component" value="Unassembled WGS sequence"/>
</dbReference>
<keyword evidence="9" id="KW-0432">Leucine biosynthesis</keyword>
<reference evidence="19 20" key="1">
    <citation type="journal article" date="2020" name="Front. Plant Sci.">
        <title>Isolation of Rhizosphere Bacteria That Improve Quality and Water Stress Tolerance in Greenhouse Ornamentals.</title>
        <authorList>
            <person name="Nordstedt N.P."/>
            <person name="Jones M.L."/>
        </authorList>
    </citation>
    <scope>NUCLEOTIDE SEQUENCE [LARGE SCALE GENOMIC DNA]</scope>
    <source>
        <strain evidence="19 20">C6C2</strain>
    </source>
</reference>
<dbReference type="SUPFAM" id="SSF53659">
    <property type="entry name" value="Isocitrate/Isopropylmalate dehydrogenase-like"/>
    <property type="match status" value="1"/>
</dbReference>
<comment type="catalytic activity">
    <reaction evidence="1">
        <text>(2R,3S)-3-isopropylmalate + NAD(+) = 4-methyl-2-oxopentanoate + CO2 + NADH</text>
        <dbReference type="Rhea" id="RHEA:32271"/>
        <dbReference type="ChEBI" id="CHEBI:16526"/>
        <dbReference type="ChEBI" id="CHEBI:17865"/>
        <dbReference type="ChEBI" id="CHEBI:35121"/>
        <dbReference type="ChEBI" id="CHEBI:57540"/>
        <dbReference type="ChEBI" id="CHEBI:57945"/>
        <dbReference type="EC" id="1.1.1.85"/>
    </reaction>
</comment>
<keyword evidence="11" id="KW-0479">Metal-binding</keyword>
<dbReference type="Pfam" id="PF00180">
    <property type="entry name" value="Iso_dh"/>
    <property type="match status" value="1"/>
</dbReference>
<comment type="subunit">
    <text evidence="6">Homodimer.</text>
</comment>
<dbReference type="EMBL" id="JABFMT010000032">
    <property type="protein sequence ID" value="NUU04004.1"/>
    <property type="molecule type" value="Genomic_DNA"/>
</dbReference>
<evidence type="ECO:0000256" key="17">
    <source>
        <dbReference type="ARBA" id="ARBA00033138"/>
    </source>
</evidence>
<evidence type="ECO:0000256" key="5">
    <source>
        <dbReference type="ARBA" id="ARBA00008319"/>
    </source>
</evidence>
<evidence type="ECO:0000256" key="13">
    <source>
        <dbReference type="ARBA" id="ARBA00023002"/>
    </source>
</evidence>
<feature type="domain" description="Isopropylmalate dehydrogenase-like" evidence="18">
    <location>
        <begin position="10"/>
        <end position="360"/>
    </location>
</feature>
<dbReference type="PANTHER" id="PTHR42979">
    <property type="entry name" value="3-ISOPROPYLMALATE DEHYDROGENASE"/>
    <property type="match status" value="1"/>
</dbReference>
<keyword evidence="20" id="KW-1185">Reference proteome</keyword>
<evidence type="ECO:0000256" key="3">
    <source>
        <dbReference type="ARBA" id="ARBA00001946"/>
    </source>
</evidence>
<comment type="pathway">
    <text evidence="4">Amino-acid biosynthesis; L-leucine biosynthesis; L-leucine from 3-methyl-2-oxobutanoate: step 3/4.</text>
</comment>
<dbReference type="InterPro" id="IPR019818">
    <property type="entry name" value="IsoCit/isopropylmalate_DH_CS"/>
</dbReference>
<evidence type="ECO:0000256" key="8">
    <source>
        <dbReference type="ARBA" id="ARBA00019276"/>
    </source>
</evidence>
<keyword evidence="12" id="KW-0460">Magnesium</keyword>
<evidence type="ECO:0000256" key="12">
    <source>
        <dbReference type="ARBA" id="ARBA00022842"/>
    </source>
</evidence>
<evidence type="ECO:0000256" key="2">
    <source>
        <dbReference type="ARBA" id="ARBA00001936"/>
    </source>
</evidence>
<name>A0ABX2M1Y7_9BURK</name>
<evidence type="ECO:0000313" key="20">
    <source>
        <dbReference type="Proteomes" id="UP000536746"/>
    </source>
</evidence>
<accession>A0ABX2M1Y7</accession>
<dbReference type="Gene3D" id="3.40.718.10">
    <property type="entry name" value="Isopropylmalate Dehydrogenase"/>
    <property type="match status" value="1"/>
</dbReference>
<protein>
    <recommendedName>
        <fullName evidence="8">3-isopropylmalate dehydrogenase</fullName>
        <ecNumber evidence="7">1.1.1.85</ecNumber>
    </recommendedName>
    <alternativeName>
        <fullName evidence="17">3-IPM-DH</fullName>
    </alternativeName>
    <alternativeName>
        <fullName evidence="16">Beta-IPM dehydrogenase</fullName>
    </alternativeName>
</protein>
<evidence type="ECO:0000256" key="6">
    <source>
        <dbReference type="ARBA" id="ARBA00011738"/>
    </source>
</evidence>
<dbReference type="RefSeq" id="WP_079215927.1">
    <property type="nucleotide sequence ID" value="NZ_CP018845.1"/>
</dbReference>
<keyword evidence="14" id="KW-0520">NAD</keyword>
<keyword evidence="10" id="KW-0028">Amino-acid biosynthesis</keyword>
<comment type="cofactor">
    <cofactor evidence="2">
        <name>Mn(2+)</name>
        <dbReference type="ChEBI" id="CHEBI:29035"/>
    </cofactor>
</comment>
<dbReference type="SMART" id="SM01329">
    <property type="entry name" value="Iso_dh"/>
    <property type="match status" value="1"/>
</dbReference>
<dbReference type="InterPro" id="IPR024084">
    <property type="entry name" value="IsoPropMal-DH-like_dom"/>
</dbReference>
<dbReference type="EC" id="1.1.1.85" evidence="7"/>
<evidence type="ECO:0000256" key="16">
    <source>
        <dbReference type="ARBA" id="ARBA00030010"/>
    </source>
</evidence>
<proteinExistence type="inferred from homology"/>
<evidence type="ECO:0000256" key="15">
    <source>
        <dbReference type="ARBA" id="ARBA00023304"/>
    </source>
</evidence>
<keyword evidence="13" id="KW-0560">Oxidoreductase</keyword>
<evidence type="ECO:0000313" key="19">
    <source>
        <dbReference type="EMBL" id="NUU04004.1"/>
    </source>
</evidence>
<evidence type="ECO:0000256" key="1">
    <source>
        <dbReference type="ARBA" id="ARBA00000624"/>
    </source>
</evidence>
<evidence type="ECO:0000256" key="4">
    <source>
        <dbReference type="ARBA" id="ARBA00004762"/>
    </source>
</evidence>
<evidence type="ECO:0000256" key="9">
    <source>
        <dbReference type="ARBA" id="ARBA00022430"/>
    </source>
</evidence>
<dbReference type="InterPro" id="IPR004429">
    <property type="entry name" value="Isopropylmalate_DH"/>
</dbReference>
<comment type="cofactor">
    <cofactor evidence="3">
        <name>Mg(2+)</name>
        <dbReference type="ChEBI" id="CHEBI:18420"/>
    </cofactor>
</comment>
<evidence type="ECO:0000259" key="18">
    <source>
        <dbReference type="SMART" id="SM01329"/>
    </source>
</evidence>
<sequence length="380" mass="40957">MSQITPSVYEIAVLPGDGIGVEVMQACVALLEAAQRLDRGPQLKLTRYDAGAQHYAKHGEALPERTLDAARAAHAVLFGAMGWPDVRYPDGTEPIPQLDLRMALDLYAGVRPIRWFPGLPKVLTDERAAGIDFVLVREQTEGLFYARGKGSINEAGESYDTMQITRRGTDRVSRFAFKLAEQRKRRRGQANVTCVDKANVFTSMAFFRDVFNDAAKDFPGVSFDHAYVDAMALTMIKKPWTLDVMVTENMFGDILSDLAAGLIGGMGMAPSADVGDHHGLFQPAHGTAPDIAGQGKANPGAMFLSGAMMLDWLADRHDQPELEQRARTIEAALEAVLGSGAVRPMEYGGDAGTKAMTDAVIAALPQAAATIPAAPLARRA</sequence>
<evidence type="ECO:0000256" key="10">
    <source>
        <dbReference type="ARBA" id="ARBA00022605"/>
    </source>
</evidence>
<organism evidence="19 20">
    <name type="scientific">Herbaspirillum robiniae</name>
    <dbReference type="NCBI Taxonomy" id="2014887"/>
    <lineage>
        <taxon>Bacteria</taxon>
        <taxon>Pseudomonadati</taxon>
        <taxon>Pseudomonadota</taxon>
        <taxon>Betaproteobacteria</taxon>
        <taxon>Burkholderiales</taxon>
        <taxon>Oxalobacteraceae</taxon>
        <taxon>Herbaspirillum</taxon>
    </lineage>
</organism>